<keyword evidence="2" id="KW-0732">Signal</keyword>
<evidence type="ECO:0000313" key="3">
    <source>
        <dbReference type="EMBL" id="XCO74422.1"/>
    </source>
</evidence>
<evidence type="ECO:0000256" key="1">
    <source>
        <dbReference type="SAM" id="MobiDB-lite"/>
    </source>
</evidence>
<feature type="signal peptide" evidence="2">
    <location>
        <begin position="1"/>
        <end position="18"/>
    </location>
</feature>
<name>A0AAU8MQ52_9GAMM</name>
<accession>A0AAU8MQ52</accession>
<dbReference type="EMBL" id="CP159925">
    <property type="protein sequence ID" value="XCO74422.1"/>
    <property type="molecule type" value="Genomic_DNA"/>
</dbReference>
<proteinExistence type="predicted"/>
<sequence length="188" mass="20292">MKEVTTLALALAAALSLAACGQGSTPQTAPPPAADTAAAAPASPEVATTPARMVLPAEACQRSEDGFGVFFERFVQDPAVREAYTAAQLQIGDLRDPAKPMQTVPRDQAGPFRIALVDSQWVYDEPGKDAGQLERIDSRRTLDGDSMRVDYVRADFTPDDDVANTKGAPEAYVFKYEQGCWQLSQQLR</sequence>
<gene>
    <name evidence="3" type="ORF">ABU614_18880</name>
</gene>
<evidence type="ECO:0000256" key="2">
    <source>
        <dbReference type="SAM" id="SignalP"/>
    </source>
</evidence>
<dbReference type="PROSITE" id="PS51257">
    <property type="entry name" value="PROKAR_LIPOPROTEIN"/>
    <property type="match status" value="1"/>
</dbReference>
<feature type="compositionally biased region" description="Low complexity" evidence="1">
    <location>
        <begin position="34"/>
        <end position="44"/>
    </location>
</feature>
<feature type="region of interest" description="Disordered" evidence="1">
    <location>
        <begin position="21"/>
        <end position="44"/>
    </location>
</feature>
<feature type="chain" id="PRO_5043325127" description="Lipoprotein" evidence="2">
    <location>
        <begin position="19"/>
        <end position="188"/>
    </location>
</feature>
<organism evidence="3">
    <name type="scientific">Lysobacter firmicutimachus</name>
    <dbReference type="NCBI Taxonomy" id="1792846"/>
    <lineage>
        <taxon>Bacteria</taxon>
        <taxon>Pseudomonadati</taxon>
        <taxon>Pseudomonadota</taxon>
        <taxon>Gammaproteobacteria</taxon>
        <taxon>Lysobacterales</taxon>
        <taxon>Lysobacteraceae</taxon>
        <taxon>Lysobacter</taxon>
    </lineage>
</organism>
<reference evidence="3" key="1">
    <citation type="submission" date="2024-06" db="EMBL/GenBank/DDBJ databases">
        <authorList>
            <person name="Li S."/>
        </authorList>
    </citation>
    <scope>NUCLEOTIDE SEQUENCE</scope>
    <source>
        <strain evidence="3">SR10</strain>
    </source>
</reference>
<dbReference type="AlphaFoldDB" id="A0AAU8MQ52"/>
<protein>
    <recommendedName>
        <fullName evidence="4">Lipoprotein</fullName>
    </recommendedName>
</protein>
<evidence type="ECO:0008006" key="4">
    <source>
        <dbReference type="Google" id="ProtNLM"/>
    </source>
</evidence>
<dbReference type="RefSeq" id="WP_363797273.1">
    <property type="nucleotide sequence ID" value="NZ_CP159925.1"/>
</dbReference>